<dbReference type="EMBL" id="BGPR01006535">
    <property type="protein sequence ID" value="GBN19875.1"/>
    <property type="molecule type" value="Genomic_DNA"/>
</dbReference>
<accession>A0A4Y2M2H6</accession>
<comment type="caution">
    <text evidence="3">The sequence shown here is derived from an EMBL/GenBank/DDBJ whole genome shotgun (WGS) entry which is preliminary data.</text>
</comment>
<dbReference type="OrthoDB" id="45365at2759"/>
<organism evidence="3 4">
    <name type="scientific">Araneus ventricosus</name>
    <name type="common">Orbweaver spider</name>
    <name type="synonym">Epeira ventricosa</name>
    <dbReference type="NCBI Taxonomy" id="182803"/>
    <lineage>
        <taxon>Eukaryota</taxon>
        <taxon>Metazoa</taxon>
        <taxon>Ecdysozoa</taxon>
        <taxon>Arthropoda</taxon>
        <taxon>Chelicerata</taxon>
        <taxon>Arachnida</taxon>
        <taxon>Araneae</taxon>
        <taxon>Araneomorphae</taxon>
        <taxon>Entelegynae</taxon>
        <taxon>Araneoidea</taxon>
        <taxon>Araneidae</taxon>
        <taxon>Araneus</taxon>
    </lineage>
</organism>
<sequence>MICQVYNPEKNTWISLPVPNIFRAEFSVVSNHEQVFVVPKYWEDVHPEKVEVYDPNQNTWMSLPDLPFQYRSPKAVVLEDKIIVYENNEEQSRRYQDVDPPV</sequence>
<dbReference type="InterPro" id="IPR052392">
    <property type="entry name" value="Kelch-BTB_domain-containing"/>
</dbReference>
<dbReference type="InterPro" id="IPR015915">
    <property type="entry name" value="Kelch-typ_b-propeller"/>
</dbReference>
<dbReference type="PANTHER" id="PTHR46375">
    <property type="entry name" value="KELCH REPEAT AND BTB DOMAIN-CONTAINING PROTEIN 13-RELATED"/>
    <property type="match status" value="1"/>
</dbReference>
<gene>
    <name evidence="2" type="ORF">AVEN_125141_1</name>
    <name evidence="3" type="ORF">AVEN_73524_1</name>
</gene>
<keyword evidence="1" id="KW-0880">Kelch repeat</keyword>
<name>A0A4Y2M2H6_ARAVE</name>
<proteinExistence type="predicted"/>
<evidence type="ECO:0000313" key="2">
    <source>
        <dbReference type="EMBL" id="GBN19875.1"/>
    </source>
</evidence>
<keyword evidence="4" id="KW-1185">Reference proteome</keyword>
<protein>
    <submittedName>
        <fullName evidence="3">Uncharacterized protein</fullName>
    </submittedName>
</protein>
<dbReference type="AlphaFoldDB" id="A0A4Y2M2H6"/>
<dbReference type="PANTHER" id="PTHR46375:SF3">
    <property type="entry name" value="KELCH REPEAT AND BTB DOMAIN-CONTAINING PROTEIN 13"/>
    <property type="match status" value="1"/>
</dbReference>
<dbReference type="Proteomes" id="UP000499080">
    <property type="component" value="Unassembled WGS sequence"/>
</dbReference>
<dbReference type="Gene3D" id="2.120.10.80">
    <property type="entry name" value="Kelch-type beta propeller"/>
    <property type="match status" value="1"/>
</dbReference>
<evidence type="ECO:0000313" key="3">
    <source>
        <dbReference type="EMBL" id="GBN19887.1"/>
    </source>
</evidence>
<dbReference type="Pfam" id="PF01344">
    <property type="entry name" value="Kelch_1"/>
    <property type="match status" value="1"/>
</dbReference>
<dbReference type="EMBL" id="BGPR01006536">
    <property type="protein sequence ID" value="GBN19887.1"/>
    <property type="molecule type" value="Genomic_DNA"/>
</dbReference>
<dbReference type="SUPFAM" id="SSF117281">
    <property type="entry name" value="Kelch motif"/>
    <property type="match status" value="1"/>
</dbReference>
<evidence type="ECO:0000313" key="4">
    <source>
        <dbReference type="Proteomes" id="UP000499080"/>
    </source>
</evidence>
<dbReference type="InterPro" id="IPR006652">
    <property type="entry name" value="Kelch_1"/>
</dbReference>
<evidence type="ECO:0000256" key="1">
    <source>
        <dbReference type="ARBA" id="ARBA00022441"/>
    </source>
</evidence>
<reference evidence="3 4" key="1">
    <citation type="journal article" date="2019" name="Sci. Rep.">
        <title>Orb-weaving spider Araneus ventricosus genome elucidates the spidroin gene catalogue.</title>
        <authorList>
            <person name="Kono N."/>
            <person name="Nakamura H."/>
            <person name="Ohtoshi R."/>
            <person name="Moran D.A.P."/>
            <person name="Shinohara A."/>
            <person name="Yoshida Y."/>
            <person name="Fujiwara M."/>
            <person name="Mori M."/>
            <person name="Tomita M."/>
            <person name="Arakawa K."/>
        </authorList>
    </citation>
    <scope>NUCLEOTIDE SEQUENCE [LARGE SCALE GENOMIC DNA]</scope>
</reference>